<dbReference type="RefSeq" id="WP_100784158.1">
    <property type="nucleotide sequence ID" value="NZ_NPDU01000106.1"/>
</dbReference>
<proteinExistence type="predicted"/>
<keyword evidence="3" id="KW-1185">Reference proteome</keyword>
<reference evidence="3 4" key="1">
    <citation type="submission" date="2017-07" db="EMBL/GenBank/DDBJ databases">
        <title>Leptospira spp. isolated from tropical soils.</title>
        <authorList>
            <person name="Thibeaux R."/>
            <person name="Iraola G."/>
            <person name="Ferres I."/>
            <person name="Bierque E."/>
            <person name="Girault D."/>
            <person name="Soupe-Gilbert M.-E."/>
            <person name="Picardeau M."/>
            <person name="Goarant C."/>
        </authorList>
    </citation>
    <scope>NUCLEOTIDE SEQUENCE [LARGE SCALE GENOMIC DNA]</scope>
    <source>
        <strain evidence="1 4">FH2-B-C1</strain>
        <strain evidence="2 3">FH2-B-D1</strain>
    </source>
</reference>
<comment type="caution">
    <text evidence="1">The sequence shown here is derived from an EMBL/GenBank/DDBJ whole genome shotgun (WGS) entry which is preliminary data.</text>
</comment>
<sequence>MKRFVSYKSRTRFFQIRVSILFCVGFLIGSGKLYSVENISRVRILSADSAVFVKEPDSHFYIQKAVKKEDLKGHPHIPGSSFFEFLNILNPIRWFDREIGEDAFDILLENVSVLDENENKKKIDFVLIRHVKRGSKPNWASDQGFDGFPNLKKFAVDRPKFESEGSEIPIKITLWYSDIPVLLSKLSKERTDSNRAVYIGHVHIDGQNPRTNDGRPGVWTNFGRFGVFFGANYRGSKLVDSDPACISKDHGR</sequence>
<evidence type="ECO:0000313" key="4">
    <source>
        <dbReference type="Proteomes" id="UP000232188"/>
    </source>
</evidence>
<dbReference type="EMBL" id="NPDV01000002">
    <property type="protein sequence ID" value="PJZ54622.1"/>
    <property type="molecule type" value="Genomic_DNA"/>
</dbReference>
<accession>A0A2M9YSW3</accession>
<dbReference type="AlphaFoldDB" id="A0A2M9YSW3"/>
<evidence type="ECO:0000313" key="1">
    <source>
        <dbReference type="EMBL" id="PJZ54622.1"/>
    </source>
</evidence>
<dbReference type="Proteomes" id="UP000232149">
    <property type="component" value="Unassembled WGS sequence"/>
</dbReference>
<gene>
    <name evidence="2" type="ORF">CH376_22490</name>
    <name evidence="1" type="ORF">CH380_02540</name>
</gene>
<protein>
    <submittedName>
        <fullName evidence="1">Uncharacterized protein</fullName>
    </submittedName>
</protein>
<evidence type="ECO:0000313" key="3">
    <source>
        <dbReference type="Proteomes" id="UP000232149"/>
    </source>
</evidence>
<evidence type="ECO:0000313" key="2">
    <source>
        <dbReference type="EMBL" id="PJZ59665.1"/>
    </source>
</evidence>
<name>A0A2M9YSW3_9LEPT</name>
<dbReference type="EMBL" id="NPDU01000106">
    <property type="protein sequence ID" value="PJZ59665.1"/>
    <property type="molecule type" value="Genomic_DNA"/>
</dbReference>
<organism evidence="1 4">
    <name type="scientific">Leptospira adleri</name>
    <dbReference type="NCBI Taxonomy" id="2023186"/>
    <lineage>
        <taxon>Bacteria</taxon>
        <taxon>Pseudomonadati</taxon>
        <taxon>Spirochaetota</taxon>
        <taxon>Spirochaetia</taxon>
        <taxon>Leptospirales</taxon>
        <taxon>Leptospiraceae</taxon>
        <taxon>Leptospira</taxon>
    </lineage>
</organism>
<dbReference type="Proteomes" id="UP000232188">
    <property type="component" value="Unassembled WGS sequence"/>
</dbReference>